<dbReference type="AlphaFoldDB" id="A0A853DDQ3"/>
<sequence length="383" mass="42060">MRRHRLAGDADGPEEVTRALVALHATDPASVYLSVLARSAATTLGEVSEAMYDRRSLVRWMGMRRTLFVVARDDVPMIQAAVSASVGATLRRRLISRMIRNGTEPPLSDEVDEWLRSLEGDVESALVRLGAATGTQLASEVPALRTLIPARTASESVQRLTTSVLTLMSADGRLVRSTPTGPWTSRRHLWETTTAWWPHSVPLVDESDAQRDLARRWLERFGPATVEDLQWWTGWTKTTTARVLQALPIEEVDLHGRPGIALSDGSDQEAADAEDWGRRPPVAALLPALDPTPMGWKHRDWFLGIEQEAIFDRAGNIGPTLWWDGEIIGSWAVAPSGEIRTVIAAERGEDARTAVDDAAARLQARLDGAVVIPAVRTALEQSL</sequence>
<evidence type="ECO:0000313" key="3">
    <source>
        <dbReference type="Proteomes" id="UP000571817"/>
    </source>
</evidence>
<comment type="caution">
    <text evidence="2">The sequence shown here is derived from an EMBL/GenBank/DDBJ whole genome shotgun (WGS) entry which is preliminary data.</text>
</comment>
<dbReference type="InterPro" id="IPR009351">
    <property type="entry name" value="AlkZ-like"/>
</dbReference>
<evidence type="ECO:0000256" key="1">
    <source>
        <dbReference type="SAM" id="MobiDB-lite"/>
    </source>
</evidence>
<name>A0A853DDQ3_9MICO</name>
<dbReference type="PANTHER" id="PTHR38479">
    <property type="entry name" value="LMO0824 PROTEIN"/>
    <property type="match status" value="1"/>
</dbReference>
<reference evidence="2 3" key="1">
    <citation type="submission" date="2020-07" db="EMBL/GenBank/DDBJ databases">
        <title>Sequencing the genomes of 1000 actinobacteria strains.</title>
        <authorList>
            <person name="Klenk H.-P."/>
        </authorList>
    </citation>
    <scope>NUCLEOTIDE SEQUENCE [LARGE SCALE GENOMIC DNA]</scope>
    <source>
        <strain evidence="2 3">DSM 29531</strain>
    </source>
</reference>
<dbReference type="RefSeq" id="WP_179480916.1">
    <property type="nucleotide sequence ID" value="NZ_JACCFW010000001.1"/>
</dbReference>
<dbReference type="PANTHER" id="PTHR38479:SF2">
    <property type="entry name" value="WINGED HELIX DNA-BINDING DOMAIN-CONTAINING PROTEIN"/>
    <property type="match status" value="1"/>
</dbReference>
<keyword evidence="3" id="KW-1185">Reference proteome</keyword>
<evidence type="ECO:0000313" key="2">
    <source>
        <dbReference type="EMBL" id="NYJ74767.1"/>
    </source>
</evidence>
<accession>A0A853DDQ3</accession>
<proteinExistence type="predicted"/>
<organism evidence="2 3">
    <name type="scientific">Allobranchiibius huperziae</name>
    <dbReference type="NCBI Taxonomy" id="1874116"/>
    <lineage>
        <taxon>Bacteria</taxon>
        <taxon>Bacillati</taxon>
        <taxon>Actinomycetota</taxon>
        <taxon>Actinomycetes</taxon>
        <taxon>Micrococcales</taxon>
        <taxon>Dermacoccaceae</taxon>
        <taxon>Allobranchiibius</taxon>
    </lineage>
</organism>
<feature type="region of interest" description="Disordered" evidence="1">
    <location>
        <begin position="258"/>
        <end position="277"/>
    </location>
</feature>
<protein>
    <recommendedName>
        <fullName evidence="4">Winged helix DNA-binding domain-containing protein</fullName>
    </recommendedName>
</protein>
<gene>
    <name evidence="2" type="ORF">HNR15_001730</name>
</gene>
<dbReference type="EMBL" id="JACCFW010000001">
    <property type="protein sequence ID" value="NYJ74767.1"/>
    <property type="molecule type" value="Genomic_DNA"/>
</dbReference>
<dbReference type="Proteomes" id="UP000571817">
    <property type="component" value="Unassembled WGS sequence"/>
</dbReference>
<evidence type="ECO:0008006" key="4">
    <source>
        <dbReference type="Google" id="ProtNLM"/>
    </source>
</evidence>
<dbReference type="Pfam" id="PF06224">
    <property type="entry name" value="AlkZ-like"/>
    <property type="match status" value="1"/>
</dbReference>